<dbReference type="PANTHER" id="PTHR34374:SF1">
    <property type="entry name" value="LARGE RIBOSOMAL RNA SUBUNIT ACCUMULATION PROTEIN YCED HOMOLOG 1, CHLOROPLASTIC"/>
    <property type="match status" value="1"/>
</dbReference>
<dbReference type="AlphaFoldDB" id="R7RRM3"/>
<organism evidence="1 2">
    <name type="scientific">Thermobrachium celere DSM 8682</name>
    <dbReference type="NCBI Taxonomy" id="941824"/>
    <lineage>
        <taxon>Bacteria</taxon>
        <taxon>Bacillati</taxon>
        <taxon>Bacillota</taxon>
        <taxon>Clostridia</taxon>
        <taxon>Eubacteriales</taxon>
        <taxon>Clostridiaceae</taxon>
        <taxon>Thermobrachium</taxon>
    </lineage>
</organism>
<name>R7RRM3_9CLOT</name>
<keyword evidence="2" id="KW-1185">Reference proteome</keyword>
<dbReference type="Pfam" id="PF02620">
    <property type="entry name" value="YceD"/>
    <property type="match status" value="1"/>
</dbReference>
<dbReference type="InterPro" id="IPR003772">
    <property type="entry name" value="YceD"/>
</dbReference>
<dbReference type="OrthoDB" id="9790372at2"/>
<reference evidence="1" key="1">
    <citation type="submission" date="2013-03" db="EMBL/GenBank/DDBJ databases">
        <title>Draft genome sequence of the hydrogen-ethanol-producing anaerobic alkalithermophilic Caloramator celere.</title>
        <authorList>
            <person name="Ciranna A."/>
            <person name="Larjo A."/>
            <person name="Kivisto A."/>
            <person name="Santala V."/>
            <person name="Roos C."/>
            <person name="Karp M."/>
        </authorList>
    </citation>
    <scope>NUCLEOTIDE SEQUENCE [LARGE SCALE GENOMIC DNA]</scope>
    <source>
        <strain evidence="1">DSM 8682</strain>
    </source>
</reference>
<dbReference type="eggNOG" id="COG1399">
    <property type="taxonomic scope" value="Bacteria"/>
</dbReference>
<accession>R7RRM3</accession>
<proteinExistence type="predicted"/>
<dbReference type="Proteomes" id="UP000014923">
    <property type="component" value="Unassembled WGS sequence"/>
</dbReference>
<dbReference type="PANTHER" id="PTHR34374">
    <property type="entry name" value="LARGE RIBOSOMAL RNA SUBUNIT ACCUMULATION PROTEIN YCED HOMOLOG 1, CHLOROPLASTIC"/>
    <property type="match status" value="1"/>
</dbReference>
<protein>
    <recommendedName>
        <fullName evidence="3">COG1399 protein, clustered with ribosomal protein L32p</fullName>
    </recommendedName>
</protein>
<comment type="caution">
    <text evidence="1">The sequence shown here is derived from an EMBL/GenBank/DDBJ whole genome shotgun (WGS) entry which is preliminary data.</text>
</comment>
<sequence>MKIDIQDLLSGKSSVMEIDEKIELSTFDFNKNEYKFDGPIHIKGNITKIEDGVIFVGTINAQVITVCSRCLEEVKQNMTISFEEEFTKSHEDLGYQIMETFIDITKLIEDNLLLNLPLKTLCSESCKGLCPVCGTNLNKSTCNCETQTIDPRLEKLKNFFNRD</sequence>
<evidence type="ECO:0008006" key="3">
    <source>
        <dbReference type="Google" id="ProtNLM"/>
    </source>
</evidence>
<dbReference type="HOGENOM" id="CLU_100236_1_1_9"/>
<gene>
    <name evidence="1" type="ORF">TCEL_01824</name>
</gene>
<dbReference type="RefSeq" id="WP_018661503.1">
    <property type="nucleotide sequence ID" value="NZ_HF952018.1"/>
</dbReference>
<evidence type="ECO:0000313" key="2">
    <source>
        <dbReference type="Proteomes" id="UP000014923"/>
    </source>
</evidence>
<dbReference type="EMBL" id="CAVN010000092">
    <property type="protein sequence ID" value="CDF57910.1"/>
    <property type="molecule type" value="Genomic_DNA"/>
</dbReference>
<evidence type="ECO:0000313" key="1">
    <source>
        <dbReference type="EMBL" id="CDF57910.1"/>
    </source>
</evidence>